<dbReference type="GO" id="GO:0005886">
    <property type="term" value="C:plasma membrane"/>
    <property type="evidence" value="ECO:0007669"/>
    <property type="project" value="UniProtKB-SubCell"/>
</dbReference>
<reference evidence="10" key="1">
    <citation type="submission" date="2024-06" db="EMBL/GenBank/DDBJ databases">
        <title>Methylostella associata gen. nov., sp. nov., a novel Ancalomicrobiaceae-affiliated facultatively methylotrophic bacteria that feed on methanotrophs of the genus Methylococcus.</title>
        <authorList>
            <person name="Saltykova V."/>
            <person name="Danilova O.V."/>
            <person name="Oshkin I.Y."/>
            <person name="Belova S.E."/>
            <person name="Pimenov N.V."/>
            <person name="Dedysh S.N."/>
        </authorList>
    </citation>
    <scope>NUCLEOTIDE SEQUENCE</scope>
    <source>
        <strain evidence="10">S20</strain>
    </source>
</reference>
<evidence type="ECO:0000256" key="6">
    <source>
        <dbReference type="ARBA" id="ARBA00023065"/>
    </source>
</evidence>
<accession>A0AAU7XF75</accession>
<comment type="subcellular location">
    <subcellularLocation>
        <location evidence="1">Cell membrane</location>
        <topology evidence="1">Multi-pass membrane protein</topology>
    </subcellularLocation>
</comment>
<dbReference type="PANTHER" id="PTHR33281:SF19">
    <property type="entry name" value="VOLTAGE-DEPENDENT ANION CHANNEL-FORMING PROTEIN YNEE"/>
    <property type="match status" value="1"/>
</dbReference>
<evidence type="ECO:0000256" key="4">
    <source>
        <dbReference type="ARBA" id="ARBA00022692"/>
    </source>
</evidence>
<sequence>MIVRERPSFVRLFFILRGSIIQRIFPQVALVMALTGAIVWAHAVKPGLVPAFDGAPFALIGIALSIFLGFRNNACYDRWWEARKHWGHLVSVSRDLARRSLLIEVRRPSGQAARARLLRLAIGFAHALVEHVRPSTATTAQGGTALAYLPEPERAGFGTSRNPPDFILRLIGRELAALRADDTLSDIEFGLFDAGLDQMAGVLAACERLRTTPIPFGYTLLLHRTAYLFCFLLPLGFADVLGWGTPVMTGLVAYTFFGLDALGDELEEPFGTLPNDLPIHAIATTIEINLREALGETGLPALPQPVDHVLL</sequence>
<evidence type="ECO:0000256" key="1">
    <source>
        <dbReference type="ARBA" id="ARBA00004651"/>
    </source>
</evidence>
<evidence type="ECO:0000256" key="5">
    <source>
        <dbReference type="ARBA" id="ARBA00022989"/>
    </source>
</evidence>
<evidence type="ECO:0000256" key="3">
    <source>
        <dbReference type="ARBA" id="ARBA00022475"/>
    </source>
</evidence>
<keyword evidence="2" id="KW-0813">Transport</keyword>
<feature type="transmembrane region" description="Helical" evidence="9">
    <location>
        <begin position="20"/>
        <end position="43"/>
    </location>
</feature>
<dbReference type="AlphaFoldDB" id="A0AAU7XF75"/>
<protein>
    <submittedName>
        <fullName evidence="10">Bestrophin family protein</fullName>
    </submittedName>
</protein>
<evidence type="ECO:0000313" key="10">
    <source>
        <dbReference type="EMBL" id="XBY46743.1"/>
    </source>
</evidence>
<name>A0AAU7XF75_9HYPH</name>
<organism evidence="10">
    <name type="scientific">Methyloraptor flagellatus</name>
    <dbReference type="NCBI Taxonomy" id="3162530"/>
    <lineage>
        <taxon>Bacteria</taxon>
        <taxon>Pseudomonadati</taxon>
        <taxon>Pseudomonadota</taxon>
        <taxon>Alphaproteobacteria</taxon>
        <taxon>Hyphomicrobiales</taxon>
        <taxon>Ancalomicrobiaceae</taxon>
        <taxon>Methyloraptor</taxon>
    </lineage>
</organism>
<dbReference type="EMBL" id="CP158568">
    <property type="protein sequence ID" value="XBY46743.1"/>
    <property type="molecule type" value="Genomic_DNA"/>
</dbReference>
<dbReference type="InterPro" id="IPR044669">
    <property type="entry name" value="YneE/VCCN1/2-like"/>
</dbReference>
<proteinExistence type="inferred from homology"/>
<evidence type="ECO:0000256" key="7">
    <source>
        <dbReference type="ARBA" id="ARBA00023136"/>
    </source>
</evidence>
<dbReference type="RefSeq" id="WP_407051834.1">
    <property type="nucleotide sequence ID" value="NZ_CP158568.1"/>
</dbReference>
<dbReference type="GO" id="GO:0005254">
    <property type="term" value="F:chloride channel activity"/>
    <property type="evidence" value="ECO:0007669"/>
    <property type="project" value="InterPro"/>
</dbReference>
<keyword evidence="3" id="KW-1003">Cell membrane</keyword>
<dbReference type="PANTHER" id="PTHR33281">
    <property type="entry name" value="UPF0187 PROTEIN YNEE"/>
    <property type="match status" value="1"/>
</dbReference>
<evidence type="ECO:0000256" key="8">
    <source>
        <dbReference type="ARBA" id="ARBA00034708"/>
    </source>
</evidence>
<evidence type="ECO:0000256" key="9">
    <source>
        <dbReference type="SAM" id="Phobius"/>
    </source>
</evidence>
<keyword evidence="5 9" id="KW-1133">Transmembrane helix</keyword>
<keyword evidence="7 9" id="KW-0472">Membrane</keyword>
<gene>
    <name evidence="10" type="ORF">ABS361_11305</name>
</gene>
<evidence type="ECO:0000256" key="2">
    <source>
        <dbReference type="ARBA" id="ARBA00022448"/>
    </source>
</evidence>
<keyword evidence="4 9" id="KW-0812">Transmembrane</keyword>
<dbReference type="KEGG" id="mflg:ABS361_11305"/>
<comment type="similarity">
    <text evidence="8">Belongs to the anion channel-forming bestrophin (TC 1.A.46) family.</text>
</comment>
<dbReference type="Pfam" id="PF25539">
    <property type="entry name" value="Bestrophin_2"/>
    <property type="match status" value="1"/>
</dbReference>
<feature type="transmembrane region" description="Helical" evidence="9">
    <location>
        <begin position="55"/>
        <end position="74"/>
    </location>
</feature>
<keyword evidence="6" id="KW-0406">Ion transport</keyword>